<keyword evidence="3" id="KW-0716">Sensory transduction</keyword>
<evidence type="ECO:0000256" key="5">
    <source>
        <dbReference type="ARBA" id="ARBA00022725"/>
    </source>
</evidence>
<feature type="transmembrane region" description="Helical" evidence="10">
    <location>
        <begin position="116"/>
        <end position="137"/>
    </location>
</feature>
<dbReference type="PANTHER" id="PTHR21137:SF35">
    <property type="entry name" value="ODORANT RECEPTOR 19A-RELATED"/>
    <property type="match status" value="1"/>
</dbReference>
<keyword evidence="5" id="KW-0552">Olfaction</keyword>
<keyword evidence="9" id="KW-0807">Transducer</keyword>
<dbReference type="GO" id="GO:0005549">
    <property type="term" value="F:odorant binding"/>
    <property type="evidence" value="ECO:0007669"/>
    <property type="project" value="InterPro"/>
</dbReference>
<dbReference type="InterPro" id="IPR004117">
    <property type="entry name" value="7tm6_olfct_rcpt"/>
</dbReference>
<keyword evidence="4 10" id="KW-0812">Transmembrane</keyword>
<keyword evidence="6 10" id="KW-1133">Transmembrane helix</keyword>
<comment type="subcellular location">
    <subcellularLocation>
        <location evidence="1">Cell membrane</location>
        <topology evidence="1">Multi-pass membrane protein</topology>
    </subcellularLocation>
</comment>
<evidence type="ECO:0000256" key="7">
    <source>
        <dbReference type="ARBA" id="ARBA00023136"/>
    </source>
</evidence>
<evidence type="ECO:0000256" key="8">
    <source>
        <dbReference type="ARBA" id="ARBA00023170"/>
    </source>
</evidence>
<dbReference type="GO" id="GO:0004984">
    <property type="term" value="F:olfactory receptor activity"/>
    <property type="evidence" value="ECO:0007669"/>
    <property type="project" value="InterPro"/>
</dbReference>
<evidence type="ECO:0000256" key="3">
    <source>
        <dbReference type="ARBA" id="ARBA00022606"/>
    </source>
</evidence>
<dbReference type="AlphaFoldDB" id="A0A1S5VFP5"/>
<feature type="transmembrane region" description="Helical" evidence="10">
    <location>
        <begin position="50"/>
        <end position="72"/>
    </location>
</feature>
<evidence type="ECO:0000256" key="10">
    <source>
        <dbReference type="SAM" id="Phobius"/>
    </source>
</evidence>
<reference evidence="11" key="1">
    <citation type="journal article" date="2017" name="Comp. Biochem. Physiol. Part D Genomics Proteomics">
        <title>Candidate chemosensory genes identified in the endoparasitoid Meteorus pulchricornis (Hymenoptera: Braconidae) by antennal transcriptome analysis.</title>
        <authorList>
            <person name="Sheng S."/>
            <person name="Liao C.W."/>
            <person name="Zheng Y."/>
            <person name="Zhou Y."/>
            <person name="Xu Y."/>
            <person name="Song W.M."/>
            <person name="He P."/>
            <person name="Zhang J."/>
            <person name="Wu F.A."/>
        </authorList>
    </citation>
    <scope>NUCLEOTIDE SEQUENCE</scope>
    <source>
        <strain evidence="11">Zhenjiang</strain>
    </source>
</reference>
<keyword evidence="2" id="KW-1003">Cell membrane</keyword>
<keyword evidence="7 10" id="KW-0472">Membrane</keyword>
<dbReference type="Pfam" id="PF02949">
    <property type="entry name" value="7tm_6"/>
    <property type="match status" value="1"/>
</dbReference>
<evidence type="ECO:0000256" key="1">
    <source>
        <dbReference type="ARBA" id="ARBA00004651"/>
    </source>
</evidence>
<sequence length="163" mass="19115">MLTPIIFIIFQLQHGVHPITFKLVMAAKYPWSISSPSFLYFCHYTMEVIALSNAIIVTCGLDTYFMLCILQISWKFRAMSHRFYNMKDGDDYNATVQDCLKDYKKLLKCRDNIEKIFGPLTLWLLISSAVVLCSNMFQISKVMFMTKCFGYLILMMFLHFLCY</sequence>
<proteinExistence type="evidence at transcript level"/>
<organism evidence="11">
    <name type="scientific">Meteorus pulchricornis</name>
    <dbReference type="NCBI Taxonomy" id="51522"/>
    <lineage>
        <taxon>Eukaryota</taxon>
        <taxon>Metazoa</taxon>
        <taxon>Ecdysozoa</taxon>
        <taxon>Arthropoda</taxon>
        <taxon>Hexapoda</taxon>
        <taxon>Insecta</taxon>
        <taxon>Pterygota</taxon>
        <taxon>Neoptera</taxon>
        <taxon>Endopterygota</taxon>
        <taxon>Hymenoptera</taxon>
        <taxon>Apocrita</taxon>
        <taxon>Ichneumonoidea</taxon>
        <taxon>Braconidae</taxon>
        <taxon>Meteorinae</taxon>
        <taxon>Meteorus</taxon>
    </lineage>
</organism>
<evidence type="ECO:0000313" key="11">
    <source>
        <dbReference type="EMBL" id="AQN78464.1"/>
    </source>
</evidence>
<evidence type="ECO:0000256" key="2">
    <source>
        <dbReference type="ARBA" id="ARBA00022475"/>
    </source>
</evidence>
<accession>A0A1S5VFP5</accession>
<feature type="transmembrane region" description="Helical" evidence="10">
    <location>
        <begin position="143"/>
        <end position="162"/>
    </location>
</feature>
<keyword evidence="8 11" id="KW-0675">Receptor</keyword>
<dbReference type="GO" id="GO:0007165">
    <property type="term" value="P:signal transduction"/>
    <property type="evidence" value="ECO:0007669"/>
    <property type="project" value="UniProtKB-KW"/>
</dbReference>
<dbReference type="EMBL" id="KY445529">
    <property type="protein sequence ID" value="AQN78464.1"/>
    <property type="molecule type" value="mRNA"/>
</dbReference>
<dbReference type="PANTHER" id="PTHR21137">
    <property type="entry name" value="ODORANT RECEPTOR"/>
    <property type="match status" value="1"/>
</dbReference>
<evidence type="ECO:0000256" key="4">
    <source>
        <dbReference type="ARBA" id="ARBA00022692"/>
    </source>
</evidence>
<dbReference type="GO" id="GO:0005886">
    <property type="term" value="C:plasma membrane"/>
    <property type="evidence" value="ECO:0007669"/>
    <property type="project" value="UniProtKB-SubCell"/>
</dbReference>
<name>A0A1S5VFP5_9HYME</name>
<evidence type="ECO:0000256" key="6">
    <source>
        <dbReference type="ARBA" id="ARBA00022989"/>
    </source>
</evidence>
<evidence type="ECO:0000256" key="9">
    <source>
        <dbReference type="ARBA" id="ARBA00023224"/>
    </source>
</evidence>
<protein>
    <submittedName>
        <fullName evidence="11">Olfactory receptor 62</fullName>
    </submittedName>
</protein>